<dbReference type="AlphaFoldDB" id="A0A396C9Z0"/>
<sequence length="247" mass="29123">MKLNKETKEWLSAVRKAYRKEIKEADANPLMWYELFIINDKGIQTLGHEPTFKDISEHIPAAGRNTKTNDLHIDIWEDNSILPLPILELDIKEEDYQLEELDAYGNKVFTWLEDNRGDKAACENIIRQCMKAFKRSCGEGTWIDEVMPEEVWKRCQAEAKFYDTNFQWLTEYLSETLKKTTFEVVELIFASLKKSMGSEFHDSCLEEVSSFKKKSVFLSDILGWNRNWTPTEEEVIDYFREFYAKLI</sequence>
<reference evidence="1 2" key="1">
    <citation type="submission" date="2018-08" db="EMBL/GenBank/DDBJ databases">
        <title>A genome reference for cultivated species of the human gut microbiota.</title>
        <authorList>
            <person name="Zou Y."/>
            <person name="Xue W."/>
            <person name="Luo G."/>
        </authorList>
    </citation>
    <scope>NUCLEOTIDE SEQUENCE [LARGE SCALE GENOMIC DNA]</scope>
    <source>
        <strain evidence="1 2">AM18-6</strain>
    </source>
</reference>
<evidence type="ECO:0000313" key="2">
    <source>
        <dbReference type="Proteomes" id="UP000266644"/>
    </source>
</evidence>
<protein>
    <submittedName>
        <fullName evidence="1">Uncharacterized protein</fullName>
    </submittedName>
</protein>
<name>A0A396C9Z0_BACFG</name>
<gene>
    <name evidence="1" type="ORF">DW228_06545</name>
</gene>
<proteinExistence type="predicted"/>
<accession>A0A396C9Z0</accession>
<dbReference type="RefSeq" id="WP_147399792.1">
    <property type="nucleotide sequence ID" value="NZ_JAQDYY010000001.1"/>
</dbReference>
<organism evidence="1 2">
    <name type="scientific">Bacteroides fragilis</name>
    <dbReference type="NCBI Taxonomy" id="817"/>
    <lineage>
        <taxon>Bacteria</taxon>
        <taxon>Pseudomonadati</taxon>
        <taxon>Bacteroidota</taxon>
        <taxon>Bacteroidia</taxon>
        <taxon>Bacteroidales</taxon>
        <taxon>Bacteroidaceae</taxon>
        <taxon>Bacteroides</taxon>
    </lineage>
</organism>
<evidence type="ECO:0000313" key="1">
    <source>
        <dbReference type="EMBL" id="RHH14456.1"/>
    </source>
</evidence>
<dbReference type="Proteomes" id="UP000266644">
    <property type="component" value="Unassembled WGS sequence"/>
</dbReference>
<comment type="caution">
    <text evidence="1">The sequence shown here is derived from an EMBL/GenBank/DDBJ whole genome shotgun (WGS) entry which is preliminary data.</text>
</comment>
<dbReference type="EMBL" id="QRJE01000008">
    <property type="protein sequence ID" value="RHH14456.1"/>
    <property type="molecule type" value="Genomic_DNA"/>
</dbReference>